<dbReference type="AlphaFoldDB" id="A0A7R7ICR5"/>
<keyword evidence="1" id="KW-0472">Membrane</keyword>
<feature type="transmembrane region" description="Helical" evidence="1">
    <location>
        <begin position="20"/>
        <end position="39"/>
    </location>
</feature>
<evidence type="ECO:0000313" key="2">
    <source>
        <dbReference type="EMBL" id="BCN30802.1"/>
    </source>
</evidence>
<keyword evidence="3" id="KW-1185">Reference proteome</keyword>
<feature type="transmembrane region" description="Helical" evidence="1">
    <location>
        <begin position="96"/>
        <end position="118"/>
    </location>
</feature>
<reference evidence="2 3" key="1">
    <citation type="submission" date="2020-11" db="EMBL/GenBank/DDBJ databases">
        <title>Draft genome sequencing of a Lachnospiraceae strain isolated from anoxic soil subjected to BSD treatment.</title>
        <authorList>
            <person name="Uek A."/>
            <person name="Tonouchi A."/>
        </authorList>
    </citation>
    <scope>NUCLEOTIDE SEQUENCE [LARGE SCALE GENOMIC DNA]</scope>
    <source>
        <strain evidence="2 3">TB5</strain>
    </source>
</reference>
<dbReference type="EMBL" id="AP024169">
    <property type="protein sequence ID" value="BCN30802.1"/>
    <property type="molecule type" value="Genomic_DNA"/>
</dbReference>
<feature type="transmembrane region" description="Helical" evidence="1">
    <location>
        <begin position="51"/>
        <end position="75"/>
    </location>
</feature>
<dbReference type="NCBIfam" id="TIGR03733">
    <property type="entry name" value="lanti_perm_MutG"/>
    <property type="match status" value="1"/>
</dbReference>
<keyword evidence="1" id="KW-1133">Transmembrane helix</keyword>
<feature type="transmembrane region" description="Helical" evidence="1">
    <location>
        <begin position="165"/>
        <end position="185"/>
    </location>
</feature>
<accession>A0A7R7ICR5</accession>
<name>A0A7R7ICR5_9FIRM</name>
<dbReference type="CDD" id="cd21808">
    <property type="entry name" value="ABC-2_lan_permease_MutG"/>
    <property type="match status" value="1"/>
</dbReference>
<dbReference type="KEGG" id="ahb:bsdtb5_20970"/>
<dbReference type="InterPro" id="IPR022294">
    <property type="entry name" value="ABC-transptr_permeasesu"/>
</dbReference>
<evidence type="ECO:0000313" key="3">
    <source>
        <dbReference type="Proteomes" id="UP000595897"/>
    </source>
</evidence>
<keyword evidence="1" id="KW-0812">Transmembrane</keyword>
<proteinExistence type="predicted"/>
<dbReference type="RefSeq" id="WP_271715997.1">
    <property type="nucleotide sequence ID" value="NZ_AP024169.1"/>
</dbReference>
<sequence>MVVLLRLICADLYKLRKTSLLRIHLFVPMIGAVSFLLYYKTAPKDTFNEISAFYEALAIAFPILIGLLCAMVMSVEEQAGNFQEMLTRTKNRALPFISKIITLLFLEIGALILALGIFDVGIQCFVRQKNFPIVTYIEIFFVLFIGNVMLYIIHLVLSFRFGKGVSIGLGIVGSLIEALMLTGIGDKWWKIIPYSWSARFVDYISLKQLSVSNYLLLRADFHNGILIAIVSSGVILILSILWFHHWDSKSSLE</sequence>
<organism evidence="2 3">
    <name type="scientific">Anaeromicropila herbilytica</name>
    <dbReference type="NCBI Taxonomy" id="2785025"/>
    <lineage>
        <taxon>Bacteria</taxon>
        <taxon>Bacillati</taxon>
        <taxon>Bacillota</taxon>
        <taxon>Clostridia</taxon>
        <taxon>Lachnospirales</taxon>
        <taxon>Lachnospiraceae</taxon>
        <taxon>Anaeromicropila</taxon>
    </lineage>
</organism>
<protein>
    <submittedName>
        <fullName evidence="2">Multidrug ABC transporter permease</fullName>
    </submittedName>
</protein>
<evidence type="ECO:0000256" key="1">
    <source>
        <dbReference type="SAM" id="Phobius"/>
    </source>
</evidence>
<feature type="transmembrane region" description="Helical" evidence="1">
    <location>
        <begin position="221"/>
        <end position="243"/>
    </location>
</feature>
<dbReference type="Pfam" id="PF12730">
    <property type="entry name" value="ABC2_membrane_4"/>
    <property type="match status" value="1"/>
</dbReference>
<feature type="transmembrane region" description="Helical" evidence="1">
    <location>
        <begin position="133"/>
        <end position="153"/>
    </location>
</feature>
<gene>
    <name evidence="2" type="ORF">bsdtb5_20970</name>
</gene>
<dbReference type="Proteomes" id="UP000595897">
    <property type="component" value="Chromosome"/>
</dbReference>